<dbReference type="InterPro" id="IPR054269">
    <property type="entry name" value="DUF7000"/>
</dbReference>
<organism evidence="3 5">
    <name type="scientific">Erysipelothrix amsterdamensis</name>
    <dbReference type="NCBI Taxonomy" id="2929157"/>
    <lineage>
        <taxon>Bacteria</taxon>
        <taxon>Bacillati</taxon>
        <taxon>Bacillota</taxon>
        <taxon>Erysipelotrichia</taxon>
        <taxon>Erysipelotrichales</taxon>
        <taxon>Erysipelotrichaceae</taxon>
        <taxon>Erysipelothrix</taxon>
    </lineage>
</organism>
<keyword evidence="4" id="KW-1185">Reference proteome</keyword>
<evidence type="ECO:0000313" key="5">
    <source>
        <dbReference type="Proteomes" id="UP001154111"/>
    </source>
</evidence>
<protein>
    <recommendedName>
        <fullName evidence="1">DUF7000 domain-containing protein</fullName>
    </recommendedName>
</protein>
<proteinExistence type="predicted"/>
<feature type="domain" description="DUF7000" evidence="1">
    <location>
        <begin position="6"/>
        <end position="155"/>
    </location>
</feature>
<evidence type="ECO:0000259" key="1">
    <source>
        <dbReference type="Pfam" id="PF22526"/>
    </source>
</evidence>
<dbReference type="EMBL" id="OW659496">
    <property type="protein sequence ID" value="CAH2761452.1"/>
    <property type="molecule type" value="Genomic_DNA"/>
</dbReference>
<dbReference type="Pfam" id="PF22526">
    <property type="entry name" value="DUF7000"/>
    <property type="match status" value="1"/>
</dbReference>
<dbReference type="EMBL" id="OW659477">
    <property type="protein sequence ID" value="CAH2761455.1"/>
    <property type="molecule type" value="Genomic_DNA"/>
</dbReference>
<sequence length="155" mass="18396">MKTSINKRILQYQESINDNDMPSTYKFLIDTMNQIQRNFVLDSFSTKSVLNGYLDYTYFYFDDDFLRSQGLKLGLILNHQAMAFELWLMGRTKPIQEKYWNLLKDSPFNHFDEMPQWFIVSMNLVTHPNFEDLDALTDTILKTIPIAYAQIHAYL</sequence>
<reference evidence="3" key="1">
    <citation type="submission" date="2022-04" db="EMBL/GenBank/DDBJ databases">
        <authorList>
            <person name="Forde T."/>
        </authorList>
    </citation>
    <scope>NUCLEOTIDE SEQUENCE</scope>
    <source>
        <strain evidence="3">A18Y016a</strain>
        <strain evidence="2">A18Y020d</strain>
    </source>
</reference>
<dbReference type="Proteomes" id="UP001154095">
    <property type="component" value="Chromosome"/>
</dbReference>
<evidence type="ECO:0000313" key="3">
    <source>
        <dbReference type="EMBL" id="CAH2761455.1"/>
    </source>
</evidence>
<name>A0AAU9VIL0_9FIRM</name>
<accession>A0AAU9VIL0</accession>
<dbReference type="AlphaFoldDB" id="A0AAU9VIL0"/>
<evidence type="ECO:0000313" key="4">
    <source>
        <dbReference type="Proteomes" id="UP001154095"/>
    </source>
</evidence>
<dbReference type="RefSeq" id="WP_254007332.1">
    <property type="nucleotide sequence ID" value="NZ_OW659477.1"/>
</dbReference>
<dbReference type="Proteomes" id="UP001154111">
    <property type="component" value="Chromosome"/>
</dbReference>
<evidence type="ECO:0000313" key="2">
    <source>
        <dbReference type="EMBL" id="CAH2761452.1"/>
    </source>
</evidence>
<gene>
    <name evidence="3" type="ORF">ERYAMS2_00716</name>
    <name evidence="2" type="ORF">ERYAMS_00422</name>
</gene>